<dbReference type="SUPFAM" id="SSF46689">
    <property type="entry name" value="Homeodomain-like"/>
    <property type="match status" value="1"/>
</dbReference>
<dbReference type="PROSITE" id="PS01124">
    <property type="entry name" value="HTH_ARAC_FAMILY_2"/>
    <property type="match status" value="1"/>
</dbReference>
<dbReference type="OrthoDB" id="6283866at2"/>
<dbReference type="Gene3D" id="1.10.10.60">
    <property type="entry name" value="Homeodomain-like"/>
    <property type="match status" value="1"/>
</dbReference>
<dbReference type="AlphaFoldDB" id="H1YE62"/>
<dbReference type="GO" id="GO:0043565">
    <property type="term" value="F:sequence-specific DNA binding"/>
    <property type="evidence" value="ECO:0007669"/>
    <property type="project" value="InterPro"/>
</dbReference>
<keyword evidence="3" id="KW-0804">Transcription</keyword>
<dbReference type="InterPro" id="IPR018060">
    <property type="entry name" value="HTH_AraC"/>
</dbReference>
<keyword evidence="2" id="KW-0238">DNA-binding</keyword>
<name>H1YE62_9SPHI</name>
<dbReference type="PANTHER" id="PTHR43280">
    <property type="entry name" value="ARAC-FAMILY TRANSCRIPTIONAL REGULATOR"/>
    <property type="match status" value="1"/>
</dbReference>
<evidence type="ECO:0000256" key="1">
    <source>
        <dbReference type="ARBA" id="ARBA00023015"/>
    </source>
</evidence>
<dbReference type="EMBL" id="CM001403">
    <property type="protein sequence ID" value="EHQ26125.1"/>
    <property type="molecule type" value="Genomic_DNA"/>
</dbReference>
<feature type="transmembrane region" description="Helical" evidence="4">
    <location>
        <begin position="184"/>
        <end position="204"/>
    </location>
</feature>
<dbReference type="eggNOG" id="COG2207">
    <property type="taxonomic scope" value="Bacteria"/>
</dbReference>
<feature type="transmembrane region" description="Helical" evidence="4">
    <location>
        <begin position="6"/>
        <end position="30"/>
    </location>
</feature>
<feature type="domain" description="HTH araC/xylS-type" evidence="5">
    <location>
        <begin position="290"/>
        <end position="394"/>
    </location>
</feature>
<dbReference type="RefSeq" id="WP_008506100.1">
    <property type="nucleotide sequence ID" value="NZ_CM001403.1"/>
</dbReference>
<reference evidence="6" key="1">
    <citation type="submission" date="2011-09" db="EMBL/GenBank/DDBJ databases">
        <title>The permanent draft genome of Mucilaginibacter paludis DSM 18603.</title>
        <authorList>
            <consortium name="US DOE Joint Genome Institute (JGI-PGF)"/>
            <person name="Lucas S."/>
            <person name="Han J."/>
            <person name="Lapidus A."/>
            <person name="Bruce D."/>
            <person name="Goodwin L."/>
            <person name="Pitluck S."/>
            <person name="Peters L."/>
            <person name="Kyrpides N."/>
            <person name="Mavromatis K."/>
            <person name="Ivanova N."/>
            <person name="Mikhailova N."/>
            <person name="Held B."/>
            <person name="Detter J.C."/>
            <person name="Tapia R."/>
            <person name="Han C."/>
            <person name="Land M."/>
            <person name="Hauser L."/>
            <person name="Markowitz V."/>
            <person name="Cheng J.-F."/>
            <person name="Hugenholtz P."/>
            <person name="Woyke T."/>
            <person name="Wu D."/>
            <person name="Tindall B."/>
            <person name="Brambilla E."/>
            <person name="Klenk H.-P."/>
            <person name="Eisen J.A."/>
        </authorList>
    </citation>
    <scope>NUCLEOTIDE SEQUENCE [LARGE SCALE GENOMIC DNA]</scope>
    <source>
        <strain evidence="6">DSM 18603</strain>
    </source>
</reference>
<evidence type="ECO:0000256" key="3">
    <source>
        <dbReference type="ARBA" id="ARBA00023163"/>
    </source>
</evidence>
<proteinExistence type="predicted"/>
<keyword evidence="1" id="KW-0805">Transcription regulation</keyword>
<dbReference type="Proteomes" id="UP000002774">
    <property type="component" value="Chromosome"/>
</dbReference>
<feature type="transmembrane region" description="Helical" evidence="4">
    <location>
        <begin position="37"/>
        <end position="55"/>
    </location>
</feature>
<evidence type="ECO:0000313" key="6">
    <source>
        <dbReference type="EMBL" id="EHQ26125.1"/>
    </source>
</evidence>
<feature type="transmembrane region" description="Helical" evidence="4">
    <location>
        <begin position="210"/>
        <end position="228"/>
    </location>
</feature>
<feature type="transmembrane region" description="Helical" evidence="4">
    <location>
        <begin position="142"/>
        <end position="163"/>
    </location>
</feature>
<keyword evidence="4" id="KW-0472">Membrane</keyword>
<organism evidence="6 7">
    <name type="scientific">Mucilaginibacter paludis DSM 18603</name>
    <dbReference type="NCBI Taxonomy" id="714943"/>
    <lineage>
        <taxon>Bacteria</taxon>
        <taxon>Pseudomonadati</taxon>
        <taxon>Bacteroidota</taxon>
        <taxon>Sphingobacteriia</taxon>
        <taxon>Sphingobacteriales</taxon>
        <taxon>Sphingobacteriaceae</taxon>
        <taxon>Mucilaginibacter</taxon>
    </lineage>
</organism>
<dbReference type="InterPro" id="IPR020449">
    <property type="entry name" value="Tscrpt_reg_AraC-type_HTH"/>
</dbReference>
<sequence>MFSLNLNPQIIVNVSTVISSTLLFLAFLTFTKKSTALIGYRFLSLFLFFLTLNFANDAFSAGGGYLKHPVLMLIFQPGTYAIAPSFYLASVYLTSVDKKLNGKVILHFLPYIFLLAVCILTFQIPPDVIAANKTKENHIEKIASICLSTLLFLQIFWYLFLALRQLRKYRQSIPLFLSSFTGNDYKWLIQITIGLCMLSVIWLLESIAGMPLLSLIASIIYLCSFYYIGVQIMKQKDTPFFVPEQDQSVDDLSNNQEICVSHDIAISVNPGSTPLKKKVLTDEKVIKLEYQLLELMRKDKPYLDSEITLPKLSKMMLSNTYHMSYLLNECLEENFYTFINRYRIEECMRLFNDPAYDHFTILGIAFECGFNSKTSFNVFFKKITGLSPREYREQCNKKNALEVSSSLSNN</sequence>
<evidence type="ECO:0000256" key="2">
    <source>
        <dbReference type="ARBA" id="ARBA00023125"/>
    </source>
</evidence>
<keyword evidence="4" id="KW-1133">Transmembrane helix</keyword>
<dbReference type="STRING" id="714943.Mucpa_1983"/>
<dbReference type="PANTHER" id="PTHR43280:SF29">
    <property type="entry name" value="ARAC-FAMILY TRANSCRIPTIONAL REGULATOR"/>
    <property type="match status" value="1"/>
</dbReference>
<keyword evidence="4" id="KW-0812">Transmembrane</keyword>
<feature type="transmembrane region" description="Helical" evidence="4">
    <location>
        <begin position="104"/>
        <end position="122"/>
    </location>
</feature>
<dbReference type="PRINTS" id="PR00032">
    <property type="entry name" value="HTHARAC"/>
</dbReference>
<protein>
    <submittedName>
        <fullName evidence="6">Helix-turn-helix domain-containing protein AraC type</fullName>
    </submittedName>
</protein>
<dbReference type="GO" id="GO:0003700">
    <property type="term" value="F:DNA-binding transcription factor activity"/>
    <property type="evidence" value="ECO:0007669"/>
    <property type="project" value="InterPro"/>
</dbReference>
<dbReference type="HOGENOM" id="CLU_041408_4_2_10"/>
<evidence type="ECO:0000256" key="4">
    <source>
        <dbReference type="SAM" id="Phobius"/>
    </source>
</evidence>
<gene>
    <name evidence="6" type="ORF">Mucpa_1983</name>
</gene>
<feature type="transmembrane region" description="Helical" evidence="4">
    <location>
        <begin position="70"/>
        <end position="92"/>
    </location>
</feature>
<accession>H1YE62</accession>
<dbReference type="InterPro" id="IPR009057">
    <property type="entry name" value="Homeodomain-like_sf"/>
</dbReference>
<evidence type="ECO:0000313" key="7">
    <source>
        <dbReference type="Proteomes" id="UP000002774"/>
    </source>
</evidence>
<dbReference type="Pfam" id="PF12833">
    <property type="entry name" value="HTH_18"/>
    <property type="match status" value="1"/>
</dbReference>
<evidence type="ECO:0000259" key="5">
    <source>
        <dbReference type="PROSITE" id="PS01124"/>
    </source>
</evidence>
<dbReference type="SMART" id="SM00342">
    <property type="entry name" value="HTH_ARAC"/>
    <property type="match status" value="1"/>
</dbReference>
<keyword evidence="7" id="KW-1185">Reference proteome</keyword>